<accession>A0A9D2NIA7</accession>
<dbReference type="AlphaFoldDB" id="A0A9D2NIA7"/>
<feature type="domain" description="ABC transmembrane type-1" evidence="8">
    <location>
        <begin position="62"/>
        <end position="278"/>
    </location>
</feature>
<reference evidence="9" key="1">
    <citation type="journal article" date="2021" name="PeerJ">
        <title>Extensive microbial diversity within the chicken gut microbiome revealed by metagenomics and culture.</title>
        <authorList>
            <person name="Gilroy R."/>
            <person name="Ravi A."/>
            <person name="Getino M."/>
            <person name="Pursley I."/>
            <person name="Horton D.L."/>
            <person name="Alikhan N.F."/>
            <person name="Baker D."/>
            <person name="Gharbi K."/>
            <person name="Hall N."/>
            <person name="Watson M."/>
            <person name="Adriaenssens E.M."/>
            <person name="Foster-Nyarko E."/>
            <person name="Jarju S."/>
            <person name="Secka A."/>
            <person name="Antonio M."/>
            <person name="Oren A."/>
            <person name="Chaudhuri R.R."/>
            <person name="La Ragione R."/>
            <person name="Hildebrand F."/>
            <person name="Pallen M.J."/>
        </authorList>
    </citation>
    <scope>NUCLEOTIDE SEQUENCE</scope>
    <source>
        <strain evidence="9">USAMLcec2-132</strain>
    </source>
</reference>
<dbReference type="PROSITE" id="PS50928">
    <property type="entry name" value="ABC_TM1"/>
    <property type="match status" value="1"/>
</dbReference>
<dbReference type="Gene3D" id="1.10.3720.10">
    <property type="entry name" value="MetI-like"/>
    <property type="match status" value="1"/>
</dbReference>
<feature type="transmembrane region" description="Helical" evidence="7">
    <location>
        <begin position="259"/>
        <end position="282"/>
    </location>
</feature>
<dbReference type="GO" id="GO:0055085">
    <property type="term" value="P:transmembrane transport"/>
    <property type="evidence" value="ECO:0007669"/>
    <property type="project" value="InterPro"/>
</dbReference>
<evidence type="ECO:0000256" key="7">
    <source>
        <dbReference type="RuleBase" id="RU363032"/>
    </source>
</evidence>
<dbReference type="PANTHER" id="PTHR30193">
    <property type="entry name" value="ABC TRANSPORTER PERMEASE PROTEIN"/>
    <property type="match status" value="1"/>
</dbReference>
<name>A0A9D2NIA7_9FIRM</name>
<dbReference type="GO" id="GO:0005886">
    <property type="term" value="C:plasma membrane"/>
    <property type="evidence" value="ECO:0007669"/>
    <property type="project" value="UniProtKB-SubCell"/>
</dbReference>
<dbReference type="Pfam" id="PF00528">
    <property type="entry name" value="BPD_transp_1"/>
    <property type="match status" value="1"/>
</dbReference>
<evidence type="ECO:0000313" key="9">
    <source>
        <dbReference type="EMBL" id="HJC24445.1"/>
    </source>
</evidence>
<feature type="transmembrane region" description="Helical" evidence="7">
    <location>
        <begin position="163"/>
        <end position="182"/>
    </location>
</feature>
<feature type="transmembrane region" description="Helical" evidence="7">
    <location>
        <begin position="102"/>
        <end position="122"/>
    </location>
</feature>
<keyword evidence="6 7" id="KW-0472">Membrane</keyword>
<proteinExistence type="inferred from homology"/>
<evidence type="ECO:0000313" key="10">
    <source>
        <dbReference type="Proteomes" id="UP000823891"/>
    </source>
</evidence>
<evidence type="ECO:0000256" key="4">
    <source>
        <dbReference type="ARBA" id="ARBA00022692"/>
    </source>
</evidence>
<sequence length="292" mass="33183">MLSLPSVIWYIIFCYIPMFGVIIAFKNYRVNGNFFQSVISSEWVGFKNFKFLFSTPDIGIIIRNTLAYNIIFIILNIAVPVALAILISQLRSKRLAKGYQTAMFMPYFLSWVVVSSLVWAFLSYEKGFVNMLAVDAGMEATQWYMKKEFWPPFLVFMNLWKGLGYNMVIYLAAITGLDAGYYEAAVIDGAGKWQQARYITLPLLKTVIILMFIMAVGRIFYSDFGLFYQVPRDSNSIYNQVYTIDVYVYKMLMTSTTGMASAAALLQSVVGCITILAANFIVRKVDPDSAMM</sequence>
<protein>
    <submittedName>
        <fullName evidence="9">ABC transporter permease subunit</fullName>
    </submittedName>
</protein>
<keyword evidence="2 7" id="KW-0813">Transport</keyword>
<organism evidence="9 10">
    <name type="scientific">Candidatus Eisenbergiella merdavium</name>
    <dbReference type="NCBI Taxonomy" id="2838551"/>
    <lineage>
        <taxon>Bacteria</taxon>
        <taxon>Bacillati</taxon>
        <taxon>Bacillota</taxon>
        <taxon>Clostridia</taxon>
        <taxon>Lachnospirales</taxon>
        <taxon>Lachnospiraceae</taxon>
        <taxon>Eisenbergiella</taxon>
    </lineage>
</organism>
<evidence type="ECO:0000256" key="2">
    <source>
        <dbReference type="ARBA" id="ARBA00022448"/>
    </source>
</evidence>
<gene>
    <name evidence="9" type="ORF">H9761_12160</name>
</gene>
<dbReference type="InterPro" id="IPR035906">
    <property type="entry name" value="MetI-like_sf"/>
</dbReference>
<dbReference type="PANTHER" id="PTHR30193:SF44">
    <property type="entry name" value="LACTOSE TRANSPORT SYSTEM PERMEASE PROTEIN LACF"/>
    <property type="match status" value="1"/>
</dbReference>
<comment type="subcellular location">
    <subcellularLocation>
        <location evidence="1 7">Cell membrane</location>
        <topology evidence="1 7">Multi-pass membrane protein</topology>
    </subcellularLocation>
</comment>
<dbReference type="InterPro" id="IPR000515">
    <property type="entry name" value="MetI-like"/>
</dbReference>
<evidence type="ECO:0000256" key="6">
    <source>
        <dbReference type="ARBA" id="ARBA00023136"/>
    </source>
</evidence>
<evidence type="ECO:0000256" key="1">
    <source>
        <dbReference type="ARBA" id="ARBA00004651"/>
    </source>
</evidence>
<feature type="transmembrane region" description="Helical" evidence="7">
    <location>
        <begin position="203"/>
        <end position="221"/>
    </location>
</feature>
<evidence type="ECO:0000256" key="3">
    <source>
        <dbReference type="ARBA" id="ARBA00022475"/>
    </source>
</evidence>
<dbReference type="SUPFAM" id="SSF161098">
    <property type="entry name" value="MetI-like"/>
    <property type="match status" value="1"/>
</dbReference>
<comment type="similarity">
    <text evidence="7">Belongs to the binding-protein-dependent transport system permease family.</text>
</comment>
<feature type="transmembrane region" description="Helical" evidence="7">
    <location>
        <begin position="66"/>
        <end position="90"/>
    </location>
</feature>
<evidence type="ECO:0000256" key="5">
    <source>
        <dbReference type="ARBA" id="ARBA00022989"/>
    </source>
</evidence>
<dbReference type="InterPro" id="IPR051393">
    <property type="entry name" value="ABC_transporter_permease"/>
</dbReference>
<dbReference type="CDD" id="cd06261">
    <property type="entry name" value="TM_PBP2"/>
    <property type="match status" value="1"/>
</dbReference>
<keyword evidence="3" id="KW-1003">Cell membrane</keyword>
<feature type="transmembrane region" description="Helical" evidence="7">
    <location>
        <begin position="7"/>
        <end position="25"/>
    </location>
</feature>
<comment type="caution">
    <text evidence="9">The sequence shown here is derived from an EMBL/GenBank/DDBJ whole genome shotgun (WGS) entry which is preliminary data.</text>
</comment>
<dbReference type="Proteomes" id="UP000823891">
    <property type="component" value="Unassembled WGS sequence"/>
</dbReference>
<evidence type="ECO:0000259" key="8">
    <source>
        <dbReference type="PROSITE" id="PS50928"/>
    </source>
</evidence>
<reference evidence="9" key="2">
    <citation type="submission" date="2021-04" db="EMBL/GenBank/DDBJ databases">
        <authorList>
            <person name="Gilroy R."/>
        </authorList>
    </citation>
    <scope>NUCLEOTIDE SEQUENCE</scope>
    <source>
        <strain evidence="9">USAMLcec2-132</strain>
    </source>
</reference>
<keyword evidence="4 7" id="KW-0812">Transmembrane</keyword>
<keyword evidence="5 7" id="KW-1133">Transmembrane helix</keyword>
<dbReference type="EMBL" id="DWWS01000044">
    <property type="protein sequence ID" value="HJC24445.1"/>
    <property type="molecule type" value="Genomic_DNA"/>
</dbReference>